<feature type="domain" description="Translation elongation factor EFTu/EF1A C-terminal" evidence="6">
    <location>
        <begin position="3"/>
        <end position="91"/>
    </location>
</feature>
<evidence type="ECO:0000313" key="7">
    <source>
        <dbReference type="EMBL" id="KAJ8798421.1"/>
    </source>
</evidence>
<dbReference type="CDD" id="cd03705">
    <property type="entry name" value="EF1_alpha_III"/>
    <property type="match status" value="1"/>
</dbReference>
<keyword evidence="5" id="KW-0342">GTP-binding</keyword>
<dbReference type="PANTHER" id="PTHR44830:SF1">
    <property type="entry name" value="TR-TYPE G DOMAIN-CONTAINING PROTEIN"/>
    <property type="match status" value="1"/>
</dbReference>
<name>A0AB34I3B8_ESCRO</name>
<dbReference type="FunFam" id="2.40.30.10:FF:000005">
    <property type="entry name" value="Elongation factor 1-alpha"/>
    <property type="match status" value="1"/>
</dbReference>
<keyword evidence="4" id="KW-0648">Protein biosynthesis</keyword>
<comment type="caution">
    <text evidence="7">The sequence shown here is derived from an EMBL/GenBank/DDBJ whole genome shotgun (WGS) entry which is preliminary data.</text>
</comment>
<evidence type="ECO:0000256" key="5">
    <source>
        <dbReference type="ARBA" id="ARBA00023134"/>
    </source>
</evidence>
<dbReference type="InterPro" id="IPR004160">
    <property type="entry name" value="Transl_elong_EFTu/EF1A_C"/>
</dbReference>
<evidence type="ECO:0000313" key="8">
    <source>
        <dbReference type="Proteomes" id="UP001159641"/>
    </source>
</evidence>
<evidence type="ECO:0000256" key="4">
    <source>
        <dbReference type="ARBA" id="ARBA00022917"/>
    </source>
</evidence>
<proteinExistence type="inferred from homology"/>
<accession>A0AB34I3B8</accession>
<evidence type="ECO:0000256" key="3">
    <source>
        <dbReference type="ARBA" id="ARBA00022768"/>
    </source>
</evidence>
<evidence type="ECO:0000259" key="6">
    <source>
        <dbReference type="Pfam" id="PF03143"/>
    </source>
</evidence>
<evidence type="ECO:0000256" key="2">
    <source>
        <dbReference type="ARBA" id="ARBA00022741"/>
    </source>
</evidence>
<dbReference type="AlphaFoldDB" id="A0AB34I3B8"/>
<evidence type="ECO:0000256" key="1">
    <source>
        <dbReference type="ARBA" id="ARBA00007249"/>
    </source>
</evidence>
<dbReference type="Gene3D" id="2.40.30.10">
    <property type="entry name" value="Translation factors"/>
    <property type="match status" value="2"/>
</dbReference>
<dbReference type="InterPro" id="IPR009001">
    <property type="entry name" value="Transl_elong_EF1A/Init_IF2_C"/>
</dbReference>
<dbReference type="GO" id="GO:0005525">
    <property type="term" value="F:GTP binding"/>
    <property type="evidence" value="ECO:0007669"/>
    <property type="project" value="UniProtKB-KW"/>
</dbReference>
<dbReference type="EMBL" id="JAIQCJ010000074">
    <property type="protein sequence ID" value="KAJ8798421.1"/>
    <property type="molecule type" value="Genomic_DNA"/>
</dbReference>
<gene>
    <name evidence="7" type="ORF">J1605_001546</name>
</gene>
<keyword evidence="2" id="KW-0547">Nucleotide-binding</keyword>
<keyword evidence="8" id="KW-1185">Reference proteome</keyword>
<dbReference type="Proteomes" id="UP001159641">
    <property type="component" value="Unassembled WGS sequence"/>
</dbReference>
<sequence>MEASSFVVQGIVLNHPGQIHASYSPVLDCHMAHVSCKLAELREKIDWRSAIVQMVPSEATCVETFSEYPALGCFALQDTRQTVATGVIKAVEEKTASAAKFSSEGRQEMKCVLGNLHYMRYFCLLTE</sequence>
<dbReference type="PANTHER" id="PTHR44830">
    <property type="entry name" value="ELONGATION FACTOR 1 ALPHA"/>
    <property type="match status" value="1"/>
</dbReference>
<protein>
    <recommendedName>
        <fullName evidence="6">Translation elongation factor EFTu/EF1A C-terminal domain-containing protein</fullName>
    </recommendedName>
</protein>
<dbReference type="GO" id="GO:0003746">
    <property type="term" value="F:translation elongation factor activity"/>
    <property type="evidence" value="ECO:0007669"/>
    <property type="project" value="UniProtKB-KW"/>
</dbReference>
<reference evidence="7 8" key="1">
    <citation type="submission" date="2022-11" db="EMBL/GenBank/DDBJ databases">
        <title>Whole genome sequence of Eschrichtius robustus ER-17-0199.</title>
        <authorList>
            <person name="Bruniche-Olsen A."/>
            <person name="Black A.N."/>
            <person name="Fields C.J."/>
            <person name="Walden K."/>
            <person name="Dewoody J.A."/>
        </authorList>
    </citation>
    <scope>NUCLEOTIDE SEQUENCE [LARGE SCALE GENOMIC DNA]</scope>
    <source>
        <strain evidence="7">ER-17-0199</strain>
        <tissue evidence="7">Blubber</tissue>
    </source>
</reference>
<comment type="similarity">
    <text evidence="1">Belongs to the TRAFAC class translation factor GTPase superfamily. Classic translation factor GTPase family. EF-Tu/EF-1A subfamily.</text>
</comment>
<dbReference type="SUPFAM" id="SSF50465">
    <property type="entry name" value="EF-Tu/eEF-1alpha/eIF2-gamma C-terminal domain"/>
    <property type="match status" value="1"/>
</dbReference>
<dbReference type="Pfam" id="PF03143">
    <property type="entry name" value="GTP_EFTU_D3"/>
    <property type="match status" value="1"/>
</dbReference>
<keyword evidence="3" id="KW-0251">Elongation factor</keyword>
<organism evidence="7 8">
    <name type="scientific">Eschrichtius robustus</name>
    <name type="common">California gray whale</name>
    <name type="synonym">Eschrichtius gibbosus</name>
    <dbReference type="NCBI Taxonomy" id="9764"/>
    <lineage>
        <taxon>Eukaryota</taxon>
        <taxon>Metazoa</taxon>
        <taxon>Chordata</taxon>
        <taxon>Craniata</taxon>
        <taxon>Vertebrata</taxon>
        <taxon>Euteleostomi</taxon>
        <taxon>Mammalia</taxon>
        <taxon>Eutheria</taxon>
        <taxon>Laurasiatheria</taxon>
        <taxon>Artiodactyla</taxon>
        <taxon>Whippomorpha</taxon>
        <taxon>Cetacea</taxon>
        <taxon>Mysticeti</taxon>
        <taxon>Eschrichtiidae</taxon>
        <taxon>Eschrichtius</taxon>
    </lineage>
</organism>